<sequence length="247" mass="27597">MKNKKIEKKKKEKNKKKKKSISEGVSAGPQPDRPKGKRHPKLGLSSRPLVQGTSTSNSTKPPDLGTPNMEVDAPKTISYKDVVLKNHPSTEEGLNQGLTNYGHQVWLQTLFQEITQDLALSITFQALTTVMREVTKNIPFCPTPNPEMLPLNPQLVQWTTPPPPNPMQIQSTIVSTTTSLMESQTSKEPTLDALRSTNKEMERMLTSMKVPKSDAITQNNLRLVEFNGPKSEMLIVHCLKLLTKYAL</sequence>
<organism evidence="2 3">
    <name type="scientific">Anisodus tanguticus</name>
    <dbReference type="NCBI Taxonomy" id="243964"/>
    <lineage>
        <taxon>Eukaryota</taxon>
        <taxon>Viridiplantae</taxon>
        <taxon>Streptophyta</taxon>
        <taxon>Embryophyta</taxon>
        <taxon>Tracheophyta</taxon>
        <taxon>Spermatophyta</taxon>
        <taxon>Magnoliopsida</taxon>
        <taxon>eudicotyledons</taxon>
        <taxon>Gunneridae</taxon>
        <taxon>Pentapetalae</taxon>
        <taxon>asterids</taxon>
        <taxon>lamiids</taxon>
        <taxon>Solanales</taxon>
        <taxon>Solanaceae</taxon>
        <taxon>Solanoideae</taxon>
        <taxon>Hyoscyameae</taxon>
        <taxon>Anisodus</taxon>
    </lineage>
</organism>
<dbReference type="Proteomes" id="UP001291623">
    <property type="component" value="Unassembled WGS sequence"/>
</dbReference>
<keyword evidence="3" id="KW-1185">Reference proteome</keyword>
<feature type="region of interest" description="Disordered" evidence="1">
    <location>
        <begin position="1"/>
        <end position="71"/>
    </location>
</feature>
<evidence type="ECO:0000313" key="3">
    <source>
        <dbReference type="Proteomes" id="UP001291623"/>
    </source>
</evidence>
<dbReference type="EMBL" id="JAVYJV010000008">
    <property type="protein sequence ID" value="KAK4364364.1"/>
    <property type="molecule type" value="Genomic_DNA"/>
</dbReference>
<evidence type="ECO:0000256" key="1">
    <source>
        <dbReference type="SAM" id="MobiDB-lite"/>
    </source>
</evidence>
<dbReference type="AlphaFoldDB" id="A0AAE1S4S9"/>
<protein>
    <submittedName>
        <fullName evidence="2">Uncharacterized protein</fullName>
    </submittedName>
</protein>
<accession>A0AAE1S4S9</accession>
<proteinExistence type="predicted"/>
<gene>
    <name evidence="2" type="ORF">RND71_015722</name>
</gene>
<comment type="caution">
    <text evidence="2">The sequence shown here is derived from an EMBL/GenBank/DDBJ whole genome shotgun (WGS) entry which is preliminary data.</text>
</comment>
<name>A0AAE1S4S9_9SOLA</name>
<feature type="compositionally biased region" description="Polar residues" evidence="1">
    <location>
        <begin position="51"/>
        <end position="60"/>
    </location>
</feature>
<feature type="compositionally biased region" description="Basic residues" evidence="1">
    <location>
        <begin position="1"/>
        <end position="19"/>
    </location>
</feature>
<evidence type="ECO:0000313" key="2">
    <source>
        <dbReference type="EMBL" id="KAK4364364.1"/>
    </source>
</evidence>
<reference evidence="2" key="1">
    <citation type="submission" date="2023-12" db="EMBL/GenBank/DDBJ databases">
        <title>Genome assembly of Anisodus tanguticus.</title>
        <authorList>
            <person name="Wang Y.-J."/>
        </authorList>
    </citation>
    <scope>NUCLEOTIDE SEQUENCE</scope>
    <source>
        <strain evidence="2">KB-2021</strain>
        <tissue evidence="2">Leaf</tissue>
    </source>
</reference>